<protein>
    <submittedName>
        <fullName evidence="3">Transcription factor WD40-like family</fullName>
    </submittedName>
</protein>
<dbReference type="AlphaFoldDB" id="A0A183SW06"/>
<dbReference type="InterPro" id="IPR015943">
    <property type="entry name" value="WD40/YVTN_repeat-like_dom_sf"/>
</dbReference>
<evidence type="ECO:0000313" key="3">
    <source>
        <dbReference type="WBParaSite" id="SSLN_0000873701-mRNA-1"/>
    </source>
</evidence>
<gene>
    <name evidence="1" type="ORF">SSLN_LOCUS8404</name>
</gene>
<dbReference type="SMART" id="SM00320">
    <property type="entry name" value="WD40"/>
    <property type="match status" value="2"/>
</dbReference>
<dbReference type="InterPro" id="IPR036322">
    <property type="entry name" value="WD40_repeat_dom_sf"/>
</dbReference>
<organism evidence="3">
    <name type="scientific">Schistocephalus solidus</name>
    <name type="common">Tapeworm</name>
    <dbReference type="NCBI Taxonomy" id="70667"/>
    <lineage>
        <taxon>Eukaryota</taxon>
        <taxon>Metazoa</taxon>
        <taxon>Spiralia</taxon>
        <taxon>Lophotrochozoa</taxon>
        <taxon>Platyhelminthes</taxon>
        <taxon>Cestoda</taxon>
        <taxon>Eucestoda</taxon>
        <taxon>Diphyllobothriidea</taxon>
        <taxon>Diphyllobothriidae</taxon>
        <taxon>Schistocephalus</taxon>
    </lineage>
</organism>
<proteinExistence type="predicted"/>
<dbReference type="InterPro" id="IPR001680">
    <property type="entry name" value="WD40_rpt"/>
</dbReference>
<dbReference type="OrthoDB" id="445052at2759"/>
<dbReference type="WBParaSite" id="SSLN_0000873701-mRNA-1">
    <property type="protein sequence ID" value="SSLN_0000873701-mRNA-1"/>
    <property type="gene ID" value="SSLN_0000873701"/>
</dbReference>
<sequence length="164" mass="18054">MFDHKFPSPVSFSLARFSAPIHCVSWSPFHRNLVAASGAFQGIHVSSFWCLGPNMLKLLRSWISLAVFNVLERTRLMVIDSGEGQIFSIMFSPHGPFYILAGTEAGSILLFDLRGSIQTGSGTQITPNANANSIYASLAKKFELAKKSEKELNAVMSLAFNHKM</sequence>
<dbReference type="STRING" id="70667.A0A183SW06"/>
<keyword evidence="2" id="KW-1185">Reference proteome</keyword>
<reference evidence="1 2" key="2">
    <citation type="submission" date="2018-11" db="EMBL/GenBank/DDBJ databases">
        <authorList>
            <consortium name="Pathogen Informatics"/>
        </authorList>
    </citation>
    <scope>NUCLEOTIDE SEQUENCE [LARGE SCALE GENOMIC DNA]</scope>
    <source>
        <strain evidence="1 2">NST_G2</strain>
    </source>
</reference>
<dbReference type="Proteomes" id="UP000275846">
    <property type="component" value="Unassembled WGS sequence"/>
</dbReference>
<name>A0A183SW06_SCHSO</name>
<reference evidence="3" key="1">
    <citation type="submission" date="2016-06" db="UniProtKB">
        <authorList>
            <consortium name="WormBaseParasite"/>
        </authorList>
    </citation>
    <scope>IDENTIFICATION</scope>
</reference>
<accession>A0A183SW06</accession>
<dbReference type="EMBL" id="UYSU01034633">
    <property type="protein sequence ID" value="VDL94789.1"/>
    <property type="molecule type" value="Genomic_DNA"/>
</dbReference>
<evidence type="ECO:0000313" key="2">
    <source>
        <dbReference type="Proteomes" id="UP000275846"/>
    </source>
</evidence>
<dbReference type="Gene3D" id="2.130.10.10">
    <property type="entry name" value="YVTN repeat-like/Quinoprotein amine dehydrogenase"/>
    <property type="match status" value="1"/>
</dbReference>
<dbReference type="SUPFAM" id="SSF50978">
    <property type="entry name" value="WD40 repeat-like"/>
    <property type="match status" value="1"/>
</dbReference>
<evidence type="ECO:0000313" key="1">
    <source>
        <dbReference type="EMBL" id="VDL94789.1"/>
    </source>
</evidence>